<dbReference type="InterPro" id="IPR027417">
    <property type="entry name" value="P-loop_NTPase"/>
</dbReference>
<proteinExistence type="inferred from homology"/>
<dbReference type="InterPro" id="IPR050319">
    <property type="entry name" value="ABC_transp_ATP-bind"/>
</dbReference>
<evidence type="ECO:0000313" key="6">
    <source>
        <dbReference type="EMBL" id="MEN9061883.1"/>
    </source>
</evidence>
<feature type="domain" description="ABC transporter" evidence="5">
    <location>
        <begin position="3"/>
        <end position="241"/>
    </location>
</feature>
<comment type="similarity">
    <text evidence="1">Belongs to the ABC transporter superfamily.</text>
</comment>
<keyword evidence="4 6" id="KW-0067">ATP-binding</keyword>
<evidence type="ECO:0000256" key="2">
    <source>
        <dbReference type="ARBA" id="ARBA00022448"/>
    </source>
</evidence>
<dbReference type="EMBL" id="JBDNCH010000002">
    <property type="protein sequence ID" value="MEN9061883.1"/>
    <property type="molecule type" value="Genomic_DNA"/>
</dbReference>
<dbReference type="GO" id="GO:0016887">
    <property type="term" value="F:ATP hydrolysis activity"/>
    <property type="evidence" value="ECO:0007669"/>
    <property type="project" value="InterPro"/>
</dbReference>
<dbReference type="Pfam" id="PF00005">
    <property type="entry name" value="ABC_tran"/>
    <property type="match status" value="2"/>
</dbReference>
<evidence type="ECO:0000256" key="3">
    <source>
        <dbReference type="ARBA" id="ARBA00022741"/>
    </source>
</evidence>
<sequence length="463" mass="48802">MILSLENLSVSYGVGPAVSGITLSVAPDECLALVGASGSGKSTIAQAVLGLHRPQSRVTGRLSIAGQEMAKATEADWAALRGTKVGYVSQDPYSACDPLRGVGHHLREAWHVKGIWPEPGWAEVRLAEVGIAEAPAMADRPPHAWSGGMLQRACIAAAGALTPPLIVADEPTSGLDADRADRILAAIRASGAAILLISHDLGLVRRHADRVMVLDGGRLVDGCAVADLYGQARHPATRRLVQALAAPALPPREATCRTPLLTAKRLCRDHPGGRRIGPVDLTVRTGEVTGLVGASGAGKSTILRLISGQDAPDAGRIDRAAALRRPGAVMPVFQNPAASLNAYWPIWRTVSEPATVSRRVRRSARRDLAADLLARVGLKGADLDARPGEFSLGQCQRIALARAIAAKPLLLIADEPTSALDTVSRAQIADLFAALRDQGIAIVLASHDHWMHDRLEARAVDLN</sequence>
<comment type="caution">
    <text evidence="6">The sequence shown here is derived from an EMBL/GenBank/DDBJ whole genome shotgun (WGS) entry which is preliminary data.</text>
</comment>
<dbReference type="PROSITE" id="PS00211">
    <property type="entry name" value="ABC_TRANSPORTER_1"/>
    <property type="match status" value="1"/>
</dbReference>
<keyword evidence="2" id="KW-0813">Transport</keyword>
<evidence type="ECO:0000256" key="1">
    <source>
        <dbReference type="ARBA" id="ARBA00005417"/>
    </source>
</evidence>
<evidence type="ECO:0000313" key="7">
    <source>
        <dbReference type="Proteomes" id="UP001428774"/>
    </source>
</evidence>
<dbReference type="GO" id="GO:0005524">
    <property type="term" value="F:ATP binding"/>
    <property type="evidence" value="ECO:0007669"/>
    <property type="project" value="UniProtKB-KW"/>
</dbReference>
<dbReference type="Proteomes" id="UP001428774">
    <property type="component" value="Unassembled WGS sequence"/>
</dbReference>
<protein>
    <submittedName>
        <fullName evidence="6">ATP-binding cassette domain-containing protein</fullName>
    </submittedName>
</protein>
<evidence type="ECO:0000256" key="4">
    <source>
        <dbReference type="ARBA" id="ARBA00022840"/>
    </source>
</evidence>
<name>A0AAW9SSZ5_9RHOB</name>
<dbReference type="SMART" id="SM00382">
    <property type="entry name" value="AAA"/>
    <property type="match status" value="2"/>
</dbReference>
<evidence type="ECO:0000259" key="5">
    <source>
        <dbReference type="PROSITE" id="PS50893"/>
    </source>
</evidence>
<organism evidence="6 7">
    <name type="scientific">Ponticoccus litoralis</name>
    <dbReference type="NCBI Taxonomy" id="422297"/>
    <lineage>
        <taxon>Bacteria</taxon>
        <taxon>Pseudomonadati</taxon>
        <taxon>Pseudomonadota</taxon>
        <taxon>Alphaproteobacteria</taxon>
        <taxon>Rhodobacterales</taxon>
        <taxon>Roseobacteraceae</taxon>
        <taxon>Ponticoccus</taxon>
    </lineage>
</organism>
<dbReference type="InterPro" id="IPR003593">
    <property type="entry name" value="AAA+_ATPase"/>
</dbReference>
<dbReference type="InterPro" id="IPR003439">
    <property type="entry name" value="ABC_transporter-like_ATP-bd"/>
</dbReference>
<dbReference type="InterPro" id="IPR017871">
    <property type="entry name" value="ABC_transporter-like_CS"/>
</dbReference>
<dbReference type="GO" id="GO:0055085">
    <property type="term" value="P:transmembrane transport"/>
    <property type="evidence" value="ECO:0007669"/>
    <property type="project" value="UniProtKB-ARBA"/>
</dbReference>
<dbReference type="PANTHER" id="PTHR43776">
    <property type="entry name" value="TRANSPORT ATP-BINDING PROTEIN"/>
    <property type="match status" value="1"/>
</dbReference>
<accession>A0AAW9SSZ5</accession>
<dbReference type="PROSITE" id="PS50893">
    <property type="entry name" value="ABC_TRANSPORTER_2"/>
    <property type="match status" value="2"/>
</dbReference>
<dbReference type="AlphaFoldDB" id="A0AAW9SSZ5"/>
<reference evidence="6 7" key="1">
    <citation type="submission" date="2024-05" db="EMBL/GenBank/DDBJ databases">
        <title>Genome sequence of Ponticoccus litoralis KCCM 90028.</title>
        <authorList>
            <person name="Kim J.M."/>
            <person name="Lee J.K."/>
            <person name="Choi B.J."/>
            <person name="Bayburt H."/>
            <person name="Baek J.H."/>
            <person name="Jeon C.O."/>
        </authorList>
    </citation>
    <scope>NUCLEOTIDE SEQUENCE [LARGE SCALE GENOMIC DNA]</scope>
    <source>
        <strain evidence="6 7">KCCM 90028</strain>
    </source>
</reference>
<gene>
    <name evidence="6" type="ORF">ABFB10_13550</name>
</gene>
<dbReference type="Gene3D" id="3.40.50.300">
    <property type="entry name" value="P-loop containing nucleotide triphosphate hydrolases"/>
    <property type="match status" value="2"/>
</dbReference>
<dbReference type="CDD" id="cd03257">
    <property type="entry name" value="ABC_NikE_OppD_transporters"/>
    <property type="match status" value="1"/>
</dbReference>
<keyword evidence="3" id="KW-0547">Nucleotide-binding</keyword>
<dbReference type="PANTHER" id="PTHR43776:SF7">
    <property type="entry name" value="D,D-DIPEPTIDE TRANSPORT ATP-BINDING PROTEIN DDPF-RELATED"/>
    <property type="match status" value="1"/>
</dbReference>
<dbReference type="SUPFAM" id="SSF52540">
    <property type="entry name" value="P-loop containing nucleoside triphosphate hydrolases"/>
    <property type="match status" value="2"/>
</dbReference>
<feature type="domain" description="ABC transporter" evidence="5">
    <location>
        <begin position="261"/>
        <end position="463"/>
    </location>
</feature>
<dbReference type="RefSeq" id="WP_347166912.1">
    <property type="nucleotide sequence ID" value="NZ_JBDNCH010000002.1"/>
</dbReference>
<keyword evidence="7" id="KW-1185">Reference proteome</keyword>